<dbReference type="AlphaFoldDB" id="A0A975F2M9"/>
<dbReference type="RefSeq" id="WP_210119990.1">
    <property type="nucleotide sequence ID" value="NZ_CP054142.1"/>
</dbReference>
<accession>A0A975F2M9</accession>
<dbReference type="Proteomes" id="UP000671908">
    <property type="component" value="Chromosome"/>
</dbReference>
<organism evidence="1 2">
    <name type="scientific">Treponema parvum</name>
    <dbReference type="NCBI Taxonomy" id="138851"/>
    <lineage>
        <taxon>Bacteria</taxon>
        <taxon>Pseudomonadati</taxon>
        <taxon>Spirochaetota</taxon>
        <taxon>Spirochaetia</taxon>
        <taxon>Spirochaetales</taxon>
        <taxon>Treponemataceae</taxon>
        <taxon>Treponema</taxon>
    </lineage>
</organism>
<keyword evidence="2" id="KW-1185">Reference proteome</keyword>
<gene>
    <name evidence="1" type="ORF">HRQ91_01815</name>
</gene>
<reference evidence="1 2" key="1">
    <citation type="journal article" date="2021" name="Microbiol. Resour. Announc.">
        <title>Complete Genome Sequences of Three Human Oral Treponema parvum Isolates.</title>
        <authorList>
            <person name="Zeng H."/>
            <person name="Watt R.M."/>
        </authorList>
    </citation>
    <scope>NUCLEOTIDE SEQUENCE [LARGE SCALE GENOMIC DNA]</scope>
    <source>
        <strain evidence="1 2">ATCC 700770</strain>
    </source>
</reference>
<name>A0A975F2M9_9SPIR</name>
<proteinExistence type="predicted"/>
<evidence type="ECO:0000313" key="1">
    <source>
        <dbReference type="EMBL" id="QTQ13292.1"/>
    </source>
</evidence>
<evidence type="ECO:0000313" key="2">
    <source>
        <dbReference type="Proteomes" id="UP000671908"/>
    </source>
</evidence>
<sequence>MLGMVIIGLNNSVCDTQISFSNFDIHSNCNSMPPIISYQKAQTAYSTASSLFPDMRSFTSEEQRKYTQAISKIYKPTGMKLF</sequence>
<protein>
    <submittedName>
        <fullName evidence="1">Uncharacterized protein</fullName>
    </submittedName>
</protein>
<dbReference type="KEGG" id="tpav:HRQ91_01815"/>
<dbReference type="EMBL" id="CP054142">
    <property type="protein sequence ID" value="QTQ13292.1"/>
    <property type="molecule type" value="Genomic_DNA"/>
</dbReference>